<evidence type="ECO:0000313" key="3">
    <source>
        <dbReference type="EMBL" id="MET3691423.1"/>
    </source>
</evidence>
<evidence type="ECO:0000256" key="2">
    <source>
        <dbReference type="SAM" id="SignalP"/>
    </source>
</evidence>
<feature type="region of interest" description="Disordered" evidence="1">
    <location>
        <begin position="23"/>
        <end position="65"/>
    </location>
</feature>
<evidence type="ECO:0000313" key="4">
    <source>
        <dbReference type="Proteomes" id="UP001549145"/>
    </source>
</evidence>
<gene>
    <name evidence="3" type="ORF">ABID43_000948</name>
</gene>
<protein>
    <submittedName>
        <fullName evidence="3">Invasion protein IalB</fullName>
    </submittedName>
</protein>
<dbReference type="Gene3D" id="2.60.40.1880">
    <property type="entry name" value="Invasion associated locus B (IalB) protein"/>
    <property type="match status" value="1"/>
</dbReference>
<evidence type="ECO:0000256" key="1">
    <source>
        <dbReference type="SAM" id="MobiDB-lite"/>
    </source>
</evidence>
<reference evidence="3 4" key="1">
    <citation type="submission" date="2024-06" db="EMBL/GenBank/DDBJ databases">
        <title>Genomic Encyclopedia of Type Strains, Phase IV (KMG-IV): sequencing the most valuable type-strain genomes for metagenomic binning, comparative biology and taxonomic classification.</title>
        <authorList>
            <person name="Goeker M."/>
        </authorList>
    </citation>
    <scope>NUCLEOTIDE SEQUENCE [LARGE SCALE GENOMIC DNA]</scope>
    <source>
        <strain evidence="3 4">DSM 21331</strain>
    </source>
</reference>
<dbReference type="InterPro" id="IPR010642">
    <property type="entry name" value="Invasion_prot_B"/>
</dbReference>
<feature type="chain" id="PRO_5046671449" evidence="2">
    <location>
        <begin position="26"/>
        <end position="222"/>
    </location>
</feature>
<dbReference type="Proteomes" id="UP001549145">
    <property type="component" value="Unassembled WGS sequence"/>
</dbReference>
<proteinExistence type="predicted"/>
<sequence>MTFTSLIRPLAVVAITLAAASPIRAQDAEAPEPAAEAPAKPKPRKPVPAKPAPPKPATTAAATPAASTPAAVWPVGATSLSEVYGDWTVTCARADVSVAKTECAVMQAQGAKGRREFAIEIRPPSDGRAPGFILMPLGLAIEPGLTFKLDDAVLGKGAPYLSCSQEGCLVPIALPTLATDTMKTAKNLLVSAMKPESKDPTVISVPLAGFAPALARATALTN</sequence>
<comment type="caution">
    <text evidence="3">The sequence shown here is derived from an EMBL/GenBank/DDBJ whole genome shotgun (WGS) entry which is preliminary data.</text>
</comment>
<dbReference type="EMBL" id="JBEPMM010000002">
    <property type="protein sequence ID" value="MET3691423.1"/>
    <property type="molecule type" value="Genomic_DNA"/>
</dbReference>
<keyword evidence="2" id="KW-0732">Signal</keyword>
<accession>A0ABV2L0S0</accession>
<name>A0ABV2L0S0_9HYPH</name>
<organism evidence="3 4">
    <name type="scientific">Methylobacterium goesingense</name>
    <dbReference type="NCBI Taxonomy" id="243690"/>
    <lineage>
        <taxon>Bacteria</taxon>
        <taxon>Pseudomonadati</taxon>
        <taxon>Pseudomonadota</taxon>
        <taxon>Alphaproteobacteria</taxon>
        <taxon>Hyphomicrobiales</taxon>
        <taxon>Methylobacteriaceae</taxon>
        <taxon>Methylobacterium</taxon>
    </lineage>
</organism>
<dbReference type="InterPro" id="IPR038696">
    <property type="entry name" value="IalB_sf"/>
</dbReference>
<keyword evidence="4" id="KW-1185">Reference proteome</keyword>
<dbReference type="Pfam" id="PF06776">
    <property type="entry name" value="IalB"/>
    <property type="match status" value="1"/>
</dbReference>
<feature type="signal peptide" evidence="2">
    <location>
        <begin position="1"/>
        <end position="25"/>
    </location>
</feature>